<reference evidence="2" key="1">
    <citation type="journal article" date="2020" name="Fungal Divers.">
        <title>Resolving the Mortierellaceae phylogeny through synthesis of multi-gene phylogenetics and phylogenomics.</title>
        <authorList>
            <person name="Vandepol N."/>
            <person name="Liber J."/>
            <person name="Desiro A."/>
            <person name="Na H."/>
            <person name="Kennedy M."/>
            <person name="Barry K."/>
            <person name="Grigoriev I.V."/>
            <person name="Miller A.N."/>
            <person name="O'Donnell K."/>
            <person name="Stajich J.E."/>
            <person name="Bonito G."/>
        </authorList>
    </citation>
    <scope>NUCLEOTIDE SEQUENCE</scope>
    <source>
        <strain evidence="2">KOD1015</strain>
    </source>
</reference>
<feature type="non-terminal residue" evidence="2">
    <location>
        <position position="157"/>
    </location>
</feature>
<evidence type="ECO:0000313" key="2">
    <source>
        <dbReference type="EMBL" id="KAF9578746.1"/>
    </source>
</evidence>
<evidence type="ECO:0000313" key="3">
    <source>
        <dbReference type="Proteomes" id="UP000780801"/>
    </source>
</evidence>
<gene>
    <name evidence="2" type="ORF">BGW38_005306</name>
</gene>
<dbReference type="AlphaFoldDB" id="A0A9P6FPC3"/>
<dbReference type="OrthoDB" id="2431394at2759"/>
<comment type="caution">
    <text evidence="2">The sequence shown here is derived from an EMBL/GenBank/DDBJ whole genome shotgun (WGS) entry which is preliminary data.</text>
</comment>
<feature type="compositionally biased region" description="Basic and acidic residues" evidence="1">
    <location>
        <begin position="8"/>
        <end position="23"/>
    </location>
</feature>
<protein>
    <submittedName>
        <fullName evidence="2">Uncharacterized protein</fullName>
    </submittedName>
</protein>
<evidence type="ECO:0000256" key="1">
    <source>
        <dbReference type="SAM" id="MobiDB-lite"/>
    </source>
</evidence>
<feature type="compositionally biased region" description="Low complexity" evidence="1">
    <location>
        <begin position="54"/>
        <end position="84"/>
    </location>
</feature>
<feature type="region of interest" description="Disordered" evidence="1">
    <location>
        <begin position="1"/>
        <end position="157"/>
    </location>
</feature>
<keyword evidence="3" id="KW-1185">Reference proteome</keyword>
<dbReference type="Proteomes" id="UP000780801">
    <property type="component" value="Unassembled WGS sequence"/>
</dbReference>
<feature type="compositionally biased region" description="Low complexity" evidence="1">
    <location>
        <begin position="127"/>
        <end position="145"/>
    </location>
</feature>
<dbReference type="EMBL" id="JAABOA010003364">
    <property type="protein sequence ID" value="KAF9578746.1"/>
    <property type="molecule type" value="Genomic_DNA"/>
</dbReference>
<sequence length="157" mass="16883">MVPTPSPRSDDPRPFVLSDDHPVQESSQRRPRFIRAITSPVPGLREPSLAVVDASSSTSCSSSSTKPTAPSTQVASSSSTTSVAFLHQESSTRPKRPQLHPVQSDQQHPSTEVQPRSFSTSTLPPFLSVSSTTGGTLTSSHSHGSITETIKDHRWPK</sequence>
<organism evidence="2 3">
    <name type="scientific">Lunasporangiospora selenospora</name>
    <dbReference type="NCBI Taxonomy" id="979761"/>
    <lineage>
        <taxon>Eukaryota</taxon>
        <taxon>Fungi</taxon>
        <taxon>Fungi incertae sedis</taxon>
        <taxon>Mucoromycota</taxon>
        <taxon>Mortierellomycotina</taxon>
        <taxon>Mortierellomycetes</taxon>
        <taxon>Mortierellales</taxon>
        <taxon>Mortierellaceae</taxon>
        <taxon>Lunasporangiospora</taxon>
    </lineage>
</organism>
<feature type="compositionally biased region" description="Polar residues" evidence="1">
    <location>
        <begin position="101"/>
        <end position="123"/>
    </location>
</feature>
<name>A0A9P6FPC3_9FUNG</name>
<proteinExistence type="predicted"/>
<accession>A0A9P6FPC3</accession>